<organism evidence="3 4">
    <name type="scientific">Pycnococcus provasolii</name>
    <dbReference type="NCBI Taxonomy" id="41880"/>
    <lineage>
        <taxon>Eukaryota</taxon>
        <taxon>Viridiplantae</taxon>
        <taxon>Chlorophyta</taxon>
        <taxon>Pseudoscourfieldiophyceae</taxon>
        <taxon>Pseudoscourfieldiales</taxon>
        <taxon>Pycnococcaceae</taxon>
        <taxon>Pycnococcus</taxon>
    </lineage>
</organism>
<evidence type="ECO:0008006" key="5">
    <source>
        <dbReference type="Google" id="ProtNLM"/>
    </source>
</evidence>
<comment type="caution">
    <text evidence="3">The sequence shown here is derived from an EMBL/GenBank/DDBJ whole genome shotgun (WGS) entry which is preliminary data.</text>
</comment>
<evidence type="ECO:0000256" key="2">
    <source>
        <dbReference type="SAM" id="MobiDB-lite"/>
    </source>
</evidence>
<evidence type="ECO:0000313" key="3">
    <source>
        <dbReference type="EMBL" id="GHP06915.1"/>
    </source>
</evidence>
<reference evidence="3" key="1">
    <citation type="submission" date="2020-10" db="EMBL/GenBank/DDBJ databases">
        <title>Unveiling of a novel bifunctional photoreceptor, Dualchrome1, isolated from a cosmopolitan green alga.</title>
        <authorList>
            <person name="Suzuki S."/>
            <person name="Kawachi M."/>
        </authorList>
    </citation>
    <scope>NUCLEOTIDE SEQUENCE</scope>
    <source>
        <strain evidence="3">NIES 2893</strain>
    </source>
</reference>
<gene>
    <name evidence="3" type="ORF">PPROV_000565900</name>
</gene>
<feature type="coiled-coil region" evidence="1">
    <location>
        <begin position="172"/>
        <end position="199"/>
    </location>
</feature>
<dbReference type="EMBL" id="BNJQ01000014">
    <property type="protein sequence ID" value="GHP06915.1"/>
    <property type="molecule type" value="Genomic_DNA"/>
</dbReference>
<protein>
    <recommendedName>
        <fullName evidence="5">COMM domain-containing protein</fullName>
    </recommendedName>
</protein>
<sequence length="199" mass="20373">MSHSSGDSIASSLKELVGKSSKNSDLDVVVSQISNALVLNAEPSSSADKSAQAALAAALTSLAQQPPLNSQESVTTFLTDTFNVDAAVAHALATPLSKHAADVKGALAAHDSFGTLPKLKGVQWRMRQRASGSAGGTRSSPDAPPPPPVYDVTWHIAPSAAQAANGDAATRRVALELTVEEMTQLAAQLRAAARAAQAV</sequence>
<name>A0A830HJK7_9CHLO</name>
<feature type="compositionally biased region" description="Low complexity" evidence="2">
    <location>
        <begin position="129"/>
        <end position="140"/>
    </location>
</feature>
<feature type="region of interest" description="Disordered" evidence="2">
    <location>
        <begin position="125"/>
        <end position="151"/>
    </location>
</feature>
<dbReference type="Proteomes" id="UP000660262">
    <property type="component" value="Unassembled WGS sequence"/>
</dbReference>
<evidence type="ECO:0000256" key="1">
    <source>
        <dbReference type="SAM" id="Coils"/>
    </source>
</evidence>
<dbReference type="AlphaFoldDB" id="A0A830HJK7"/>
<evidence type="ECO:0000313" key="4">
    <source>
        <dbReference type="Proteomes" id="UP000660262"/>
    </source>
</evidence>
<proteinExistence type="predicted"/>
<accession>A0A830HJK7</accession>
<keyword evidence="4" id="KW-1185">Reference proteome</keyword>
<keyword evidence="1" id="KW-0175">Coiled coil</keyword>